<gene>
    <name evidence="3" type="ORF">DYI37_14445</name>
</gene>
<dbReference type="SUPFAM" id="SSF69618">
    <property type="entry name" value="HemD-like"/>
    <property type="match status" value="1"/>
</dbReference>
<organism evidence="3 4">
    <name type="scientific">Fulvimarina endophytica</name>
    <dbReference type="NCBI Taxonomy" id="2293836"/>
    <lineage>
        <taxon>Bacteria</taxon>
        <taxon>Pseudomonadati</taxon>
        <taxon>Pseudomonadota</taxon>
        <taxon>Alphaproteobacteria</taxon>
        <taxon>Hyphomicrobiales</taxon>
        <taxon>Aurantimonadaceae</taxon>
        <taxon>Fulvimarina</taxon>
    </lineage>
</organism>
<accession>A0A371X1L4</accession>
<dbReference type="Gene3D" id="3.40.50.10090">
    <property type="match status" value="1"/>
</dbReference>
<name>A0A371X1L4_9HYPH</name>
<proteinExistence type="predicted"/>
<feature type="region of interest" description="Disordered" evidence="1">
    <location>
        <begin position="1"/>
        <end position="31"/>
    </location>
</feature>
<dbReference type="InterPro" id="IPR036108">
    <property type="entry name" value="4pyrrol_syn_uPrphyn_synt_sf"/>
</dbReference>
<dbReference type="Proteomes" id="UP000264310">
    <property type="component" value="Unassembled WGS sequence"/>
</dbReference>
<protein>
    <recommendedName>
        <fullName evidence="2">Tetrapyrrole biosynthesis uroporphyrinogen III synthase domain-containing protein</fullName>
    </recommendedName>
</protein>
<dbReference type="Pfam" id="PF02602">
    <property type="entry name" value="HEM4"/>
    <property type="match status" value="1"/>
</dbReference>
<dbReference type="InterPro" id="IPR003754">
    <property type="entry name" value="4pyrrol_synth_uPrphyn_synth"/>
</dbReference>
<evidence type="ECO:0000259" key="2">
    <source>
        <dbReference type="Pfam" id="PF02602"/>
    </source>
</evidence>
<evidence type="ECO:0000256" key="1">
    <source>
        <dbReference type="SAM" id="MobiDB-lite"/>
    </source>
</evidence>
<dbReference type="CDD" id="cd06578">
    <property type="entry name" value="HemD"/>
    <property type="match status" value="1"/>
</dbReference>
<evidence type="ECO:0000313" key="3">
    <source>
        <dbReference type="EMBL" id="RFC63123.1"/>
    </source>
</evidence>
<keyword evidence="4" id="KW-1185">Reference proteome</keyword>
<dbReference type="GO" id="GO:0004852">
    <property type="term" value="F:uroporphyrinogen-III synthase activity"/>
    <property type="evidence" value="ECO:0007669"/>
    <property type="project" value="InterPro"/>
</dbReference>
<dbReference type="EMBL" id="QURL01000005">
    <property type="protein sequence ID" value="RFC63123.1"/>
    <property type="molecule type" value="Genomic_DNA"/>
</dbReference>
<feature type="domain" description="Tetrapyrrole biosynthesis uroporphyrinogen III synthase" evidence="2">
    <location>
        <begin position="50"/>
        <end position="262"/>
    </location>
</feature>
<dbReference type="GO" id="GO:0033014">
    <property type="term" value="P:tetrapyrrole biosynthetic process"/>
    <property type="evidence" value="ECO:0007669"/>
    <property type="project" value="InterPro"/>
</dbReference>
<sequence length="268" mass="29207">MRPFKSASAARERFSPRQGRTSSRGGENRSREHRLMARVLVVRERGAAEETARELTALGHDPVLLPLEEVVHLEIPAEEDDFDGFVVTSAQAVPVLADLYRGDERPCLAVGEASASALRASGFANVHAGQGRAETLPRLASRIFEGSAARPRLLYAAGRNRSGSLEAAFSEEDADILVREAYDVVRKSPDEGVTRRLVDGPPIDAVLLLSRAQASAFLKLLLPRLRMGGHAPRLLCLSERIAGIFGDEAQKGVEISPEPTLRLLFERL</sequence>
<dbReference type="AlphaFoldDB" id="A0A371X1L4"/>
<comment type="caution">
    <text evidence="3">The sequence shown here is derived from an EMBL/GenBank/DDBJ whole genome shotgun (WGS) entry which is preliminary data.</text>
</comment>
<evidence type="ECO:0000313" key="4">
    <source>
        <dbReference type="Proteomes" id="UP000264310"/>
    </source>
</evidence>
<reference evidence="3 4" key="1">
    <citation type="submission" date="2018-08" db="EMBL/GenBank/DDBJ databases">
        <title>Fulvimarina sp. 85, whole genome shotgun sequence.</title>
        <authorList>
            <person name="Tuo L."/>
        </authorList>
    </citation>
    <scope>NUCLEOTIDE SEQUENCE [LARGE SCALE GENOMIC DNA]</scope>
    <source>
        <strain evidence="3 4">85</strain>
    </source>
</reference>